<name>A0A381XCU3_9ZZZZ</name>
<proteinExistence type="predicted"/>
<protein>
    <recommendedName>
        <fullName evidence="3">Fibronectin type-III domain-containing protein</fullName>
    </recommendedName>
</protein>
<accession>A0A381XCU3</accession>
<dbReference type="Gene3D" id="2.60.40.10">
    <property type="entry name" value="Immunoglobulins"/>
    <property type="match status" value="1"/>
</dbReference>
<reference evidence="2" key="1">
    <citation type="submission" date="2018-05" db="EMBL/GenBank/DDBJ databases">
        <authorList>
            <person name="Lanie J.A."/>
            <person name="Ng W.-L."/>
            <person name="Kazmierczak K.M."/>
            <person name="Andrzejewski T.M."/>
            <person name="Davidsen T.M."/>
            <person name="Wayne K.J."/>
            <person name="Tettelin H."/>
            <person name="Glass J.I."/>
            <person name="Rusch D."/>
            <person name="Podicherti R."/>
            <person name="Tsui H.-C.T."/>
            <person name="Winkler M.E."/>
        </authorList>
    </citation>
    <scope>NUCLEOTIDE SEQUENCE</scope>
</reference>
<evidence type="ECO:0008006" key="3">
    <source>
        <dbReference type="Google" id="ProtNLM"/>
    </source>
</evidence>
<sequence>MFLDSKSTHNHIYISFFLYVIFMPNKVLCDKTKWLSIGSLHSWYSSAGSEIEIGRTHEIAEQQDGLRWPALYRWQDCQVAKALWIGTTNYNDLIVNKTYDYKVVHVGPRGPIDENNEFMSKDFTLIGKFPHPTVIVDGLEASHTTSMDKVDVIDENLITDRMLYNVVNTSIGVTITRKIYASSNQYHDNYFIHEYIYKNTGIYNKNNDRHSQTLEELIFFYQFRFAPSREIGLGGLQTLPQSTSWGHNTMNHVYHPFYDDTLRGFYSYHGLHSDATFDNIGGPNISGDGHLGASQFPGVVVLHADVSAENKNDDNNQPLSTPFLDSGSSITRSNNQFDQTSMLQEYQVMSSGHPALPHDEAVGDEYPDQWQPISQSGKSQCLGFGPYELAPNDSIRIVFAEGVNGINRNLCYKIGSEWLQNFSSYSLPNGETTNDKNEFKNSWVFTGIDSILKTFNYARINWELGFDIPRPPPPPDIFEVNSGGNGVDLSWSNNAESWPYFAGYKIYRSIHKPDTTFNLIFECGAGTDNEIVNNYFDNNAIRGFQYYYYILSIDDGSTNFFKEGVPLKSNLFWTRTNEPAYLRRPSGNSLSDIRIVPNPYNRKAINLQFGESGPDKIMFYNLPPFCTIKIFTERGDLINTIEHNDGSGDEAWDSLTKTRQVVSSGLYIAHFEVTQDYFDSHSQDKIFKKGDRAIKKFVVIR</sequence>
<gene>
    <name evidence="2" type="ORF">METZ01_LOCUS114851</name>
</gene>
<dbReference type="AlphaFoldDB" id="A0A381XCU3"/>
<evidence type="ECO:0000313" key="2">
    <source>
        <dbReference type="EMBL" id="SVA61997.1"/>
    </source>
</evidence>
<dbReference type="InterPro" id="IPR013783">
    <property type="entry name" value="Ig-like_fold"/>
</dbReference>
<evidence type="ECO:0000256" key="1">
    <source>
        <dbReference type="SAM" id="MobiDB-lite"/>
    </source>
</evidence>
<dbReference type="EMBL" id="UINC01014553">
    <property type="protein sequence ID" value="SVA61997.1"/>
    <property type="molecule type" value="Genomic_DNA"/>
</dbReference>
<organism evidence="2">
    <name type="scientific">marine metagenome</name>
    <dbReference type="NCBI Taxonomy" id="408172"/>
    <lineage>
        <taxon>unclassified sequences</taxon>
        <taxon>metagenomes</taxon>
        <taxon>ecological metagenomes</taxon>
    </lineage>
</organism>
<feature type="region of interest" description="Disordered" evidence="1">
    <location>
        <begin position="309"/>
        <end position="331"/>
    </location>
</feature>